<keyword evidence="3" id="KW-0430">Lectin</keyword>
<evidence type="ECO:0000256" key="2">
    <source>
        <dbReference type="ARBA" id="ARBA00022525"/>
    </source>
</evidence>
<dbReference type="InterPro" id="IPR016186">
    <property type="entry name" value="C-type_lectin-like/link_sf"/>
</dbReference>
<accession>A0A670YTY7</accession>
<evidence type="ECO:0000256" key="3">
    <source>
        <dbReference type="ARBA" id="ARBA00022734"/>
    </source>
</evidence>
<reference evidence="4" key="1">
    <citation type="submission" date="2025-08" db="UniProtKB">
        <authorList>
            <consortium name="Ensembl"/>
        </authorList>
    </citation>
    <scope>IDENTIFICATION</scope>
</reference>
<evidence type="ECO:0000313" key="5">
    <source>
        <dbReference type="Proteomes" id="UP000472273"/>
    </source>
</evidence>
<proteinExistence type="predicted"/>
<dbReference type="PANTHER" id="PTHR46746:SF3">
    <property type="entry name" value="C-TYPE LECTIN DOMAIN-CONTAINING PROTEIN-RELATED"/>
    <property type="match status" value="1"/>
</dbReference>
<dbReference type="AlphaFoldDB" id="A0A670YTY7"/>
<dbReference type="GO" id="GO:0005886">
    <property type="term" value="C:plasma membrane"/>
    <property type="evidence" value="ECO:0007669"/>
    <property type="project" value="TreeGrafter"/>
</dbReference>
<dbReference type="SUPFAM" id="SSF56436">
    <property type="entry name" value="C-type lectin-like"/>
    <property type="match status" value="1"/>
</dbReference>
<evidence type="ECO:0000313" key="4">
    <source>
        <dbReference type="Ensembl" id="ENSPTXP00000015270.1"/>
    </source>
</evidence>
<keyword evidence="5" id="KW-1185">Reference proteome</keyword>
<evidence type="ECO:0008006" key="6">
    <source>
        <dbReference type="Google" id="ProtNLM"/>
    </source>
</evidence>
<dbReference type="InterPro" id="IPR016187">
    <property type="entry name" value="CTDL_fold"/>
</dbReference>
<dbReference type="InterPro" id="IPR051379">
    <property type="entry name" value="C-type_Lectin_Receptor_IMM"/>
</dbReference>
<dbReference type="Gene3D" id="3.10.100.10">
    <property type="entry name" value="Mannose-Binding Protein A, subunit A"/>
    <property type="match status" value="1"/>
</dbReference>
<dbReference type="GO" id="GO:0005576">
    <property type="term" value="C:extracellular region"/>
    <property type="evidence" value="ECO:0007669"/>
    <property type="project" value="UniProtKB-SubCell"/>
</dbReference>
<dbReference type="PANTHER" id="PTHR46746">
    <property type="entry name" value="KILLER CELL LECTIN-LIKE RECEPTOR SUBFAMILY F MEMBER 2"/>
    <property type="match status" value="1"/>
</dbReference>
<dbReference type="GO" id="GO:0030246">
    <property type="term" value="F:carbohydrate binding"/>
    <property type="evidence" value="ECO:0007669"/>
    <property type="project" value="UniProtKB-KW"/>
</dbReference>
<sequence>TLLQECQTCVVTALSHDVSQLFPPSLNQAWAWPAWTLYEGKCYYFSTLQKTWVESQKECARLNSHLAIISNKAELVSR</sequence>
<protein>
    <recommendedName>
        <fullName evidence="6">C-type lectin domain-containing protein</fullName>
    </recommendedName>
</protein>
<name>A0A670YTY7_PSETE</name>
<organism evidence="4 5">
    <name type="scientific">Pseudonaja textilis</name>
    <name type="common">Eastern brown snake</name>
    <dbReference type="NCBI Taxonomy" id="8673"/>
    <lineage>
        <taxon>Eukaryota</taxon>
        <taxon>Metazoa</taxon>
        <taxon>Chordata</taxon>
        <taxon>Craniata</taxon>
        <taxon>Vertebrata</taxon>
        <taxon>Euteleostomi</taxon>
        <taxon>Lepidosauria</taxon>
        <taxon>Squamata</taxon>
        <taxon>Bifurcata</taxon>
        <taxon>Unidentata</taxon>
        <taxon>Episquamata</taxon>
        <taxon>Toxicofera</taxon>
        <taxon>Serpentes</taxon>
        <taxon>Colubroidea</taxon>
        <taxon>Elapidae</taxon>
        <taxon>Hydrophiinae</taxon>
        <taxon>Pseudonaja</taxon>
    </lineage>
</organism>
<keyword evidence="2" id="KW-0964">Secreted</keyword>
<evidence type="ECO:0000256" key="1">
    <source>
        <dbReference type="ARBA" id="ARBA00004613"/>
    </source>
</evidence>
<comment type="subcellular location">
    <subcellularLocation>
        <location evidence="1">Secreted</location>
    </subcellularLocation>
</comment>
<dbReference type="Ensembl" id="ENSPTXT00000015741.1">
    <property type="protein sequence ID" value="ENSPTXP00000015270.1"/>
    <property type="gene ID" value="ENSPTXG00000010535.1"/>
</dbReference>
<reference evidence="4" key="2">
    <citation type="submission" date="2025-09" db="UniProtKB">
        <authorList>
            <consortium name="Ensembl"/>
        </authorList>
    </citation>
    <scope>IDENTIFICATION</scope>
</reference>
<dbReference type="Proteomes" id="UP000472273">
    <property type="component" value="Unplaced"/>
</dbReference>
<dbReference type="GeneTree" id="ENSGT01000000221115"/>